<dbReference type="EMBL" id="AQFT01000010">
    <property type="protein sequence ID" value="EMZ37597.1"/>
    <property type="molecule type" value="Genomic_DNA"/>
</dbReference>
<dbReference type="OrthoDB" id="9974322at2"/>
<gene>
    <name evidence="1" type="ORF">C823_00323</name>
</gene>
<sequence length="70" mass="7679">MDIVEMTDKIENLHNNMDGLTALVHAFLEGIRSDSVSIDEIVSATAALYLLMEVLAERMEGVKKDLASIS</sequence>
<protein>
    <submittedName>
        <fullName evidence="1">Uncharacterized protein</fullName>
    </submittedName>
</protein>
<keyword evidence="2" id="KW-1185">Reference proteome</keyword>
<dbReference type="AlphaFoldDB" id="N2B7D7"/>
<evidence type="ECO:0000313" key="2">
    <source>
        <dbReference type="Proteomes" id="UP000012589"/>
    </source>
</evidence>
<dbReference type="Proteomes" id="UP000012589">
    <property type="component" value="Unassembled WGS sequence"/>
</dbReference>
<comment type="caution">
    <text evidence="1">The sequence shown here is derived from an EMBL/GenBank/DDBJ whole genome shotgun (WGS) entry which is preliminary data.</text>
</comment>
<dbReference type="HOGENOM" id="CLU_2751811_0_0_9"/>
<accession>N2B7D7</accession>
<evidence type="ECO:0000313" key="1">
    <source>
        <dbReference type="EMBL" id="EMZ37597.1"/>
    </source>
</evidence>
<proteinExistence type="predicted"/>
<dbReference type="PATRIC" id="fig|1235802.3.peg.341"/>
<reference evidence="1 2" key="1">
    <citation type="journal article" date="2014" name="Genome Announc.">
        <title>Draft genome sequences of the altered schaedler flora, a defined bacterial community from gnotobiotic mice.</title>
        <authorList>
            <person name="Wannemuehler M.J."/>
            <person name="Overstreet A.M."/>
            <person name="Ward D.V."/>
            <person name="Phillips G.J."/>
        </authorList>
    </citation>
    <scope>NUCLEOTIDE SEQUENCE [LARGE SCALE GENOMIC DNA]</scope>
    <source>
        <strain evidence="1 2">ASF492</strain>
    </source>
</reference>
<name>N2B7D7_9FIRM</name>
<organism evidence="1 2">
    <name type="scientific">Eubacterium plexicaudatum ASF492</name>
    <dbReference type="NCBI Taxonomy" id="1235802"/>
    <lineage>
        <taxon>Bacteria</taxon>
        <taxon>Bacillati</taxon>
        <taxon>Bacillota</taxon>
        <taxon>Clostridia</taxon>
        <taxon>Eubacteriales</taxon>
        <taxon>Eubacteriaceae</taxon>
        <taxon>Eubacterium</taxon>
    </lineage>
</organism>